<proteinExistence type="predicted"/>
<dbReference type="Ensembl" id="ENSOART00020057857.1">
    <property type="protein sequence ID" value="ENSOARP00020042697.1"/>
    <property type="gene ID" value="ENSOARG00020037663.1"/>
</dbReference>
<evidence type="ECO:0000313" key="1">
    <source>
        <dbReference type="Ensembl" id="ENSOARP00020042697.1"/>
    </source>
</evidence>
<sequence length="103" mass="11634">MSSVERKSQLSDLEEEEQIFILDCVEQFLEASQQTAELSEVLALRMENYEQQWREVAQLQGRVMKLQRCSRSVCRGVCRASSSCHSPLESMSPSPCPHPGDSA</sequence>
<reference evidence="1" key="1">
    <citation type="submission" date="2020-11" db="EMBL/GenBank/DDBJ databases">
        <authorList>
            <person name="Davenport K.M."/>
            <person name="Bickhart D.M."/>
            <person name="Smith T.P.L."/>
            <person name="Murdoch B.M."/>
            <person name="Rosen B.D."/>
        </authorList>
    </citation>
    <scope>NUCLEOTIDE SEQUENCE [LARGE SCALE GENOMIC DNA]</scope>
    <source>
        <strain evidence="1">OAR_USU_Benz2616</strain>
    </source>
</reference>
<organism evidence="1">
    <name type="scientific">Ovis aries</name>
    <name type="common">Sheep</name>
    <dbReference type="NCBI Taxonomy" id="9940"/>
    <lineage>
        <taxon>Eukaryota</taxon>
        <taxon>Metazoa</taxon>
        <taxon>Chordata</taxon>
        <taxon>Craniata</taxon>
        <taxon>Vertebrata</taxon>
        <taxon>Euteleostomi</taxon>
        <taxon>Mammalia</taxon>
        <taxon>Eutheria</taxon>
        <taxon>Laurasiatheria</taxon>
        <taxon>Artiodactyla</taxon>
        <taxon>Ruminantia</taxon>
        <taxon>Pecora</taxon>
        <taxon>Bovidae</taxon>
        <taxon>Caprinae</taxon>
        <taxon>Ovis</taxon>
    </lineage>
</organism>
<reference evidence="1" key="3">
    <citation type="submission" date="2025-09" db="UniProtKB">
        <authorList>
            <consortium name="Ensembl"/>
        </authorList>
    </citation>
    <scope>IDENTIFICATION</scope>
</reference>
<protein>
    <submittedName>
        <fullName evidence="1">Uncharacterized protein</fullName>
    </submittedName>
</protein>
<name>A0AC11DBB3_SHEEP</name>
<reference evidence="1" key="2">
    <citation type="submission" date="2025-08" db="UniProtKB">
        <authorList>
            <consortium name="Ensembl"/>
        </authorList>
    </citation>
    <scope>IDENTIFICATION</scope>
</reference>
<accession>A0AC11DBB3</accession>